<evidence type="ECO:0000256" key="1">
    <source>
        <dbReference type="SAM" id="Phobius"/>
    </source>
</evidence>
<feature type="transmembrane region" description="Helical" evidence="1">
    <location>
        <begin position="21"/>
        <end position="40"/>
    </location>
</feature>
<accession>A0ABY9HAP2</accession>
<dbReference type="Proteomes" id="UP001237011">
    <property type="component" value="Chromosome"/>
</dbReference>
<reference evidence="2" key="1">
    <citation type="submission" date="2023-08" db="EMBL/GenBank/DDBJ databases">
        <title>Complete genome sequence of Mycoplasma seminis 2200.</title>
        <authorList>
            <person name="Spergser J."/>
        </authorList>
    </citation>
    <scope>NUCLEOTIDE SEQUENCE [LARGE SCALE GENOMIC DNA]</scope>
    <source>
        <strain evidence="2">2200</strain>
    </source>
</reference>
<gene>
    <name evidence="2" type="ORF">Q8852_00745</name>
</gene>
<dbReference type="EMBL" id="CP132191">
    <property type="protein sequence ID" value="WLP85673.1"/>
    <property type="molecule type" value="Genomic_DNA"/>
</dbReference>
<feature type="transmembrane region" description="Helical" evidence="1">
    <location>
        <begin position="60"/>
        <end position="83"/>
    </location>
</feature>
<keyword evidence="3" id="KW-1185">Reference proteome</keyword>
<evidence type="ECO:0000313" key="3">
    <source>
        <dbReference type="Proteomes" id="UP001237011"/>
    </source>
</evidence>
<evidence type="ECO:0008006" key="4">
    <source>
        <dbReference type="Google" id="ProtNLM"/>
    </source>
</evidence>
<name>A0ABY9HAP2_9MOLU</name>
<keyword evidence="1" id="KW-0472">Membrane</keyword>
<dbReference type="RefSeq" id="WP_305938102.1">
    <property type="nucleotide sequence ID" value="NZ_CP132191.1"/>
</dbReference>
<proteinExistence type="predicted"/>
<organism evidence="2 3">
    <name type="scientific">Mycoplasma seminis</name>
    <dbReference type="NCBI Taxonomy" id="512749"/>
    <lineage>
        <taxon>Bacteria</taxon>
        <taxon>Bacillati</taxon>
        <taxon>Mycoplasmatota</taxon>
        <taxon>Mollicutes</taxon>
        <taxon>Mycoplasmataceae</taxon>
        <taxon>Mycoplasma</taxon>
    </lineage>
</organism>
<keyword evidence="1" id="KW-0812">Transmembrane</keyword>
<evidence type="ECO:0000313" key="2">
    <source>
        <dbReference type="EMBL" id="WLP85673.1"/>
    </source>
</evidence>
<sequence length="134" mass="15748">MNENKNSTLQSLLRKLSIRKIIIIALIDVLMINIILASLQGVHTYITFPDASINNFIINITGLIISAILFTYITLWLICSIIFKAKHSKLKKHFIKFYLLLSFEIRVYQEYCGKIPSYQIDVNKEYDDIYKNRW</sequence>
<keyword evidence="1" id="KW-1133">Transmembrane helix</keyword>
<protein>
    <recommendedName>
        <fullName evidence="4">RDD domain-containing protein</fullName>
    </recommendedName>
</protein>